<dbReference type="STRING" id="407821.A0A087T4J5"/>
<dbReference type="GO" id="GO:0016020">
    <property type="term" value="C:membrane"/>
    <property type="evidence" value="ECO:0007669"/>
    <property type="project" value="UniProtKB-SubCell"/>
</dbReference>
<evidence type="ECO:0000256" key="2">
    <source>
        <dbReference type="ARBA" id="ARBA00022692"/>
    </source>
</evidence>
<dbReference type="GO" id="GO:0019991">
    <property type="term" value="P:septate junction assembly"/>
    <property type="evidence" value="ECO:0007669"/>
    <property type="project" value="TreeGrafter"/>
</dbReference>
<feature type="transmembrane region" description="Helical" evidence="5">
    <location>
        <begin position="173"/>
        <end position="194"/>
    </location>
</feature>
<keyword evidence="4 5" id="KW-0472">Membrane</keyword>
<evidence type="ECO:0000256" key="5">
    <source>
        <dbReference type="SAM" id="Phobius"/>
    </source>
</evidence>
<feature type="transmembrane region" description="Helical" evidence="5">
    <location>
        <begin position="127"/>
        <end position="153"/>
    </location>
</feature>
<evidence type="ECO:0000313" key="6">
    <source>
        <dbReference type="EMBL" id="KFM60034.1"/>
    </source>
</evidence>
<dbReference type="Gene3D" id="1.20.140.150">
    <property type="match status" value="1"/>
</dbReference>
<feature type="non-terminal residue" evidence="6">
    <location>
        <position position="217"/>
    </location>
</feature>
<keyword evidence="7" id="KW-1185">Reference proteome</keyword>
<accession>A0A087T4J5</accession>
<dbReference type="GO" id="GO:0005918">
    <property type="term" value="C:septate junction"/>
    <property type="evidence" value="ECO:0007669"/>
    <property type="project" value="TreeGrafter"/>
</dbReference>
<reference evidence="6 7" key="1">
    <citation type="submission" date="2013-11" db="EMBL/GenBank/DDBJ databases">
        <title>Genome sequencing of Stegodyphus mimosarum.</title>
        <authorList>
            <person name="Bechsgaard J."/>
        </authorList>
    </citation>
    <scope>NUCLEOTIDE SEQUENCE [LARGE SCALE GENOMIC DNA]</scope>
</reference>
<keyword evidence="3 5" id="KW-1133">Transmembrane helix</keyword>
<dbReference type="PANTHER" id="PTHR21284">
    <property type="entry name" value="EG:80H7.2 PROTEIN"/>
    <property type="match status" value="1"/>
</dbReference>
<dbReference type="GO" id="GO:0035151">
    <property type="term" value="P:regulation of tube size, open tracheal system"/>
    <property type="evidence" value="ECO:0007669"/>
    <property type="project" value="TreeGrafter"/>
</dbReference>
<keyword evidence="2 5" id="KW-0812">Transmembrane</keyword>
<dbReference type="AlphaFoldDB" id="A0A087T4J5"/>
<dbReference type="Proteomes" id="UP000054359">
    <property type="component" value="Unassembled WGS sequence"/>
</dbReference>
<evidence type="ECO:0000256" key="1">
    <source>
        <dbReference type="ARBA" id="ARBA00004141"/>
    </source>
</evidence>
<dbReference type="PANTHER" id="PTHR21284:SF12">
    <property type="entry name" value="EG:80H7.2 PROTEIN"/>
    <property type="match status" value="1"/>
</dbReference>
<evidence type="ECO:0000256" key="3">
    <source>
        <dbReference type="ARBA" id="ARBA00022989"/>
    </source>
</evidence>
<name>A0A087T4J5_STEMI</name>
<sequence length="217" mass="25651">MVEAQPKARSSWYLLLGSIFAFLAALILVIAFCSPYWLESYPETYAEFVRMGLWNFCFRNYRHPSYQYDELFDGCHWVFSYKYQNIRDWMQPAWLIFVQAVMSLAIIFSFLSLMCTSIILMRFLIKFEVFIIAAAFLLEATTTVIMFLGVSVFGGMCYDRSWLQYPSFNHLSWAYGLAVVSMFFHGFATCYLYADTKRAREHRRRASNLVYNMQPRF</sequence>
<dbReference type="Pfam" id="PF13903">
    <property type="entry name" value="Claudin_2"/>
    <property type="match status" value="1"/>
</dbReference>
<dbReference type="EMBL" id="KK113375">
    <property type="protein sequence ID" value="KFM60034.1"/>
    <property type="molecule type" value="Genomic_DNA"/>
</dbReference>
<comment type="subcellular location">
    <subcellularLocation>
        <location evidence="1">Membrane</location>
        <topology evidence="1">Multi-pass membrane protein</topology>
    </subcellularLocation>
</comment>
<feature type="transmembrane region" description="Helical" evidence="5">
    <location>
        <begin position="12"/>
        <end position="38"/>
    </location>
</feature>
<organism evidence="6 7">
    <name type="scientific">Stegodyphus mimosarum</name>
    <name type="common">African social velvet spider</name>
    <dbReference type="NCBI Taxonomy" id="407821"/>
    <lineage>
        <taxon>Eukaryota</taxon>
        <taxon>Metazoa</taxon>
        <taxon>Ecdysozoa</taxon>
        <taxon>Arthropoda</taxon>
        <taxon>Chelicerata</taxon>
        <taxon>Arachnida</taxon>
        <taxon>Araneae</taxon>
        <taxon>Araneomorphae</taxon>
        <taxon>Entelegynae</taxon>
        <taxon>Eresoidea</taxon>
        <taxon>Eresidae</taxon>
        <taxon>Stegodyphus</taxon>
    </lineage>
</organism>
<dbReference type="OMA" id="NGCHHIF"/>
<gene>
    <name evidence="6" type="ORF">X975_04076</name>
</gene>
<feature type="transmembrane region" description="Helical" evidence="5">
    <location>
        <begin position="93"/>
        <end position="120"/>
    </location>
</feature>
<evidence type="ECO:0000313" key="7">
    <source>
        <dbReference type="Proteomes" id="UP000054359"/>
    </source>
</evidence>
<dbReference type="OrthoDB" id="6140671at2759"/>
<proteinExistence type="predicted"/>
<evidence type="ECO:0000256" key="4">
    <source>
        <dbReference type="ARBA" id="ARBA00023136"/>
    </source>
</evidence>
<protein>
    <submittedName>
        <fullName evidence="6">Uncharacterized protein</fullName>
    </submittedName>
</protein>
<dbReference type="InterPro" id="IPR004031">
    <property type="entry name" value="PMP22/EMP/MP20/Claudin"/>
</dbReference>